<evidence type="ECO:0000313" key="2">
    <source>
        <dbReference type="Proteomes" id="UP000246352"/>
    </source>
</evidence>
<dbReference type="OrthoDB" id="8430972at2"/>
<protein>
    <submittedName>
        <fullName evidence="1">Putative nucleotidyltransferase-like protein</fullName>
    </submittedName>
</protein>
<evidence type="ECO:0000313" key="1">
    <source>
        <dbReference type="EMBL" id="PWW04094.1"/>
    </source>
</evidence>
<accession>A0A317PTV2</accession>
<comment type="caution">
    <text evidence="1">The sequence shown here is derived from an EMBL/GenBank/DDBJ whole genome shotgun (WGS) entry which is preliminary data.</text>
</comment>
<dbReference type="RefSeq" id="WP_110030569.1">
    <property type="nucleotide sequence ID" value="NZ_QGTR01000001.1"/>
</dbReference>
<dbReference type="InterPro" id="IPR039498">
    <property type="entry name" value="NTP_transf_5"/>
</dbReference>
<dbReference type="Proteomes" id="UP000246352">
    <property type="component" value="Unassembled WGS sequence"/>
</dbReference>
<sequence>MISAVAAGILPGPQWAQPVGWHHRLIIAAIHPDDAVAMWHARAWLGGHDIDVVTFREHRLLAAIIVRFGRRLADLDSYPRLVGLQRMLWTRTMMSLREAAPALSAMVAAGVPVMVIKGAARMADGGDSARGRVAHDIDIVVRPSHMAGAFAILVEGGWTPASGASVLSLAAGIGQVRGMNLFRGSFGDIDLHSLAFHPVHGSAIDDDGLWSRAQKRVLSGVDVLVPSAEDRLAISVGHGGLDAHAHADWLVDMAVTLTSMPVDYGVLAGLIERRRLSCPALVAFDYLKSNGDFGIADGFLDQLRTWSLSRPFRSLGELLEARPRDRSGPVLHGLRWLAKQMRKARGGPSTTEKAPQPRLAVHRSHRTAAASAADAAQRLNWDIEIPPDLSGAAWLRIRLQVRLATPAVRRRIEFEVNTPTAHLARGRFRNLWRFEKLDLRISADFGIQPGTEKLILSSRPGRHLRPCAGSDDVAAYGALPFTLISAAVTAVQPGRE</sequence>
<dbReference type="AlphaFoldDB" id="A0A317PTV2"/>
<dbReference type="Pfam" id="PF14907">
    <property type="entry name" value="NTP_transf_5"/>
    <property type="match status" value="1"/>
</dbReference>
<name>A0A317PTV2_9HYPH</name>
<keyword evidence="2" id="KW-1185">Reference proteome</keyword>
<proteinExistence type="predicted"/>
<keyword evidence="1" id="KW-0808">Transferase</keyword>
<reference evidence="1 2" key="1">
    <citation type="submission" date="2018-05" db="EMBL/GenBank/DDBJ databases">
        <title>Genomic Encyclopedia of Type Strains, Phase IV (KMG-IV): sequencing the most valuable type-strain genomes for metagenomic binning, comparative biology and taxonomic classification.</title>
        <authorList>
            <person name="Goeker M."/>
        </authorList>
    </citation>
    <scope>NUCLEOTIDE SEQUENCE [LARGE SCALE GENOMIC DNA]</scope>
    <source>
        <strain evidence="1 2">DSM 16791</strain>
    </source>
</reference>
<dbReference type="GO" id="GO:0016740">
    <property type="term" value="F:transferase activity"/>
    <property type="evidence" value="ECO:0007669"/>
    <property type="project" value="UniProtKB-KW"/>
</dbReference>
<organism evidence="1 2">
    <name type="scientific">Hoeflea marina</name>
    <dbReference type="NCBI Taxonomy" id="274592"/>
    <lineage>
        <taxon>Bacteria</taxon>
        <taxon>Pseudomonadati</taxon>
        <taxon>Pseudomonadota</taxon>
        <taxon>Alphaproteobacteria</taxon>
        <taxon>Hyphomicrobiales</taxon>
        <taxon>Rhizobiaceae</taxon>
        <taxon>Hoeflea</taxon>
    </lineage>
</organism>
<dbReference type="EMBL" id="QGTR01000001">
    <property type="protein sequence ID" value="PWW04094.1"/>
    <property type="molecule type" value="Genomic_DNA"/>
</dbReference>
<gene>
    <name evidence="1" type="ORF">DFR52_101784</name>
</gene>